<dbReference type="SUPFAM" id="SSF46785">
    <property type="entry name" value="Winged helix' DNA-binding domain"/>
    <property type="match status" value="1"/>
</dbReference>
<proteinExistence type="predicted"/>
<dbReference type="GO" id="GO:0009384">
    <property type="term" value="F:N-acylmannosamine kinase activity"/>
    <property type="evidence" value="ECO:0007669"/>
    <property type="project" value="TreeGrafter"/>
</dbReference>
<evidence type="ECO:0000313" key="2">
    <source>
        <dbReference type="Proteomes" id="UP000197783"/>
    </source>
</evidence>
<sequence>MVPTPTELPGRALSPNERRVLDILLRGTDVTRANITHLTGLTAQSSMRLVGALEERGLIRSGDPVARGRGQPSRYLELVAEAAFTIGLSITTDKLAAVLFNFRGESVAEIARPLTDAGSGALLGMAQAMIDALCAAHPVTPGALSGIGIAIAGYFVGDGRRVNTPASLEPLALIDLEQTLGERLGLPVLVENDGNAAAIGESLAGLGRQYRTLAYFYFADGFGGGLVIDGAPWRGANGNAGEIGGFLPPEVYPPPTLSALRAIVAEEGAAFDSLDRMLAGFDPGLPGVDRWITTVAPTLSMIASAAATLLDPDAIVLGGRIPASLAERLAPHIRIFNRGRRDQPRPGPRILPGTARHDAAATGAAALLMKELFFT</sequence>
<comment type="caution">
    <text evidence="1">The sequence shown here is derived from an EMBL/GenBank/DDBJ whole genome shotgun (WGS) entry which is preliminary data.</text>
</comment>
<dbReference type="GO" id="GO:0019262">
    <property type="term" value="P:N-acetylneuraminate catabolic process"/>
    <property type="evidence" value="ECO:0007669"/>
    <property type="project" value="TreeGrafter"/>
</dbReference>
<dbReference type="OrthoDB" id="8595273at2"/>
<dbReference type="EC" id="2.7.1.85" evidence="1"/>
<gene>
    <name evidence="1" type="primary">bglK</name>
    <name evidence="1" type="ORF">SPMU_03110</name>
</gene>
<dbReference type="SUPFAM" id="SSF53067">
    <property type="entry name" value="Actin-like ATPase domain"/>
    <property type="match status" value="1"/>
</dbReference>
<dbReference type="Proteomes" id="UP000197783">
    <property type="component" value="Unassembled WGS sequence"/>
</dbReference>
<dbReference type="EMBL" id="NBBJ01000001">
    <property type="protein sequence ID" value="OWK31990.1"/>
    <property type="molecule type" value="Genomic_DNA"/>
</dbReference>
<dbReference type="AlphaFoldDB" id="A0A245ZQJ2"/>
<keyword evidence="2" id="KW-1185">Reference proteome</keyword>
<protein>
    <submittedName>
        <fullName evidence="1">Beta-glucoside kinase</fullName>
        <ecNumber evidence="1">2.7.1.85</ecNumber>
    </submittedName>
</protein>
<reference evidence="1 2" key="1">
    <citation type="submission" date="2017-03" db="EMBL/GenBank/DDBJ databases">
        <title>Genome sequence of Sphingomonas mucosissima DSM 17494.</title>
        <authorList>
            <person name="Poehlein A."/>
            <person name="Wuebbeler J.H."/>
            <person name="Steinbuechel A."/>
            <person name="Daniel R."/>
        </authorList>
    </citation>
    <scope>NUCLEOTIDE SEQUENCE [LARGE SCALE GENOMIC DNA]</scope>
    <source>
        <strain evidence="1 2">DSM 17494</strain>
    </source>
</reference>
<dbReference type="RefSeq" id="WP_088331249.1">
    <property type="nucleotide sequence ID" value="NZ_NBBJ01000001.1"/>
</dbReference>
<dbReference type="InterPro" id="IPR036390">
    <property type="entry name" value="WH_DNA-bd_sf"/>
</dbReference>
<dbReference type="Gene3D" id="1.10.10.10">
    <property type="entry name" value="Winged helix-like DNA-binding domain superfamily/Winged helix DNA-binding domain"/>
    <property type="match status" value="1"/>
</dbReference>
<dbReference type="CDD" id="cd23763">
    <property type="entry name" value="ASKHA_ATPase_ROK"/>
    <property type="match status" value="1"/>
</dbReference>
<dbReference type="InterPro" id="IPR000600">
    <property type="entry name" value="ROK"/>
</dbReference>
<dbReference type="GO" id="GO:0047700">
    <property type="term" value="F:beta-glucoside kinase activity"/>
    <property type="evidence" value="ECO:0007669"/>
    <property type="project" value="UniProtKB-EC"/>
</dbReference>
<keyword evidence="1" id="KW-0418">Kinase</keyword>
<accession>A0A245ZQJ2</accession>
<dbReference type="PANTHER" id="PTHR18964:SF169">
    <property type="entry name" value="N-ACETYLMANNOSAMINE KINASE"/>
    <property type="match status" value="1"/>
</dbReference>
<keyword evidence="1" id="KW-0808">Transferase</keyword>
<dbReference type="Gene3D" id="3.30.420.40">
    <property type="match status" value="2"/>
</dbReference>
<dbReference type="InterPro" id="IPR036388">
    <property type="entry name" value="WH-like_DNA-bd_sf"/>
</dbReference>
<organism evidence="1 2">
    <name type="scientific">Sphingomonas mucosissima</name>
    <dbReference type="NCBI Taxonomy" id="370959"/>
    <lineage>
        <taxon>Bacteria</taxon>
        <taxon>Pseudomonadati</taxon>
        <taxon>Pseudomonadota</taxon>
        <taxon>Alphaproteobacteria</taxon>
        <taxon>Sphingomonadales</taxon>
        <taxon>Sphingomonadaceae</taxon>
        <taxon>Sphingomonas</taxon>
    </lineage>
</organism>
<evidence type="ECO:0000313" key="1">
    <source>
        <dbReference type="EMBL" id="OWK31990.1"/>
    </source>
</evidence>
<name>A0A245ZQJ2_9SPHN</name>
<dbReference type="PANTHER" id="PTHR18964">
    <property type="entry name" value="ROK (REPRESSOR, ORF, KINASE) FAMILY"/>
    <property type="match status" value="1"/>
</dbReference>
<dbReference type="Pfam" id="PF00480">
    <property type="entry name" value="ROK"/>
    <property type="match status" value="1"/>
</dbReference>
<dbReference type="InterPro" id="IPR043129">
    <property type="entry name" value="ATPase_NBD"/>
</dbReference>